<evidence type="ECO:0000256" key="18">
    <source>
        <dbReference type="SAM" id="MobiDB-lite"/>
    </source>
</evidence>
<dbReference type="GO" id="GO:0005789">
    <property type="term" value="C:endoplasmic reticulum membrane"/>
    <property type="evidence" value="ECO:0007669"/>
    <property type="project" value="UniProtKB-SubCell"/>
</dbReference>
<evidence type="ECO:0000256" key="15">
    <source>
        <dbReference type="PIRSR" id="PIRSR606689-1"/>
    </source>
</evidence>
<evidence type="ECO:0000256" key="9">
    <source>
        <dbReference type="ARBA" id="ARBA00022927"/>
    </source>
</evidence>
<dbReference type="InterPro" id="IPR027417">
    <property type="entry name" value="P-loop_NTPase"/>
</dbReference>
<feature type="binding site" evidence="14">
    <location>
        <position position="428"/>
    </location>
    <ligand>
        <name>GTP</name>
        <dbReference type="ChEBI" id="CHEBI:37565"/>
    </ligand>
</feature>
<dbReference type="SMART" id="SM00178">
    <property type="entry name" value="SAR"/>
    <property type="match status" value="1"/>
</dbReference>
<evidence type="ECO:0000256" key="6">
    <source>
        <dbReference type="ARBA" id="ARBA00022801"/>
    </source>
</evidence>
<keyword evidence="9 17" id="KW-0653">Protein transport</keyword>
<keyword evidence="13" id="KW-0479">Metal-binding</keyword>
<evidence type="ECO:0000256" key="10">
    <source>
        <dbReference type="ARBA" id="ARBA00023034"/>
    </source>
</evidence>
<evidence type="ECO:0000313" key="20">
    <source>
        <dbReference type="EMBL" id="CAL1171429.1"/>
    </source>
</evidence>
<dbReference type="NCBIfam" id="TIGR00231">
    <property type="entry name" value="small_GTP"/>
    <property type="match status" value="1"/>
</dbReference>
<protein>
    <submittedName>
        <fullName evidence="21">GTP-binding protein SAR1B</fullName>
    </submittedName>
</protein>
<dbReference type="CDD" id="cd00879">
    <property type="entry name" value="Sar1"/>
    <property type="match status" value="1"/>
</dbReference>
<keyword evidence="11 15" id="KW-0342">GTP-binding</keyword>
<dbReference type="GO" id="GO:0003924">
    <property type="term" value="F:GTPase activity"/>
    <property type="evidence" value="ECO:0007669"/>
    <property type="project" value="InterPro"/>
</dbReference>
<dbReference type="Gene3D" id="3.40.50.300">
    <property type="entry name" value="P-loop containing nucleotide triphosphate hydrolases"/>
    <property type="match status" value="1"/>
</dbReference>
<keyword evidence="5 14" id="KW-0547">Nucleotide-binding</keyword>
<evidence type="ECO:0000256" key="13">
    <source>
        <dbReference type="PIRSR" id="PIRSR606687-1"/>
    </source>
</evidence>
<comment type="subcellular location">
    <subcellularLocation>
        <location evidence="2">Endoplasmic reticulum membrane</location>
        <topology evidence="2">Peripheral membrane protein</topology>
    </subcellularLocation>
    <subcellularLocation>
        <location evidence="1">Golgi apparatus membrane</location>
        <topology evidence="1">Peripheral membrane protein</topology>
    </subcellularLocation>
</comment>
<feature type="binding site" evidence="14">
    <location>
        <position position="528"/>
    </location>
    <ligand>
        <name>GTP</name>
        <dbReference type="ChEBI" id="CHEBI:37565"/>
    </ligand>
</feature>
<feature type="compositionally biased region" description="Basic and acidic residues" evidence="18">
    <location>
        <begin position="100"/>
        <end position="112"/>
    </location>
</feature>
<dbReference type="InterPro" id="IPR006689">
    <property type="entry name" value="Small_GTPase_ARF/SAR"/>
</dbReference>
<dbReference type="OrthoDB" id="2011769at2759"/>
<feature type="binding site" evidence="14">
    <location>
        <position position="572"/>
    </location>
    <ligand>
        <name>GTP</name>
        <dbReference type="ChEBI" id="CHEBI:37565"/>
    </ligand>
</feature>
<feature type="binding site" evidence="13">
    <location>
        <position position="425"/>
    </location>
    <ligand>
        <name>Mg(2+)</name>
        <dbReference type="ChEBI" id="CHEBI:18420"/>
    </ligand>
</feature>
<feature type="region of interest" description="Disordered" evidence="18">
    <location>
        <begin position="84"/>
        <end position="112"/>
    </location>
</feature>
<keyword evidence="8 17" id="KW-0931">ER-Golgi transport</keyword>
<keyword evidence="7 17" id="KW-0256">Endoplasmic reticulum</keyword>
<feature type="binding site" evidence="15">
    <location>
        <begin position="423"/>
        <end position="430"/>
    </location>
    <ligand>
        <name>GTP</name>
        <dbReference type="ChEBI" id="CHEBI:37565"/>
    </ligand>
</feature>
<evidence type="ECO:0000256" key="7">
    <source>
        <dbReference type="ARBA" id="ARBA00022824"/>
    </source>
</evidence>
<keyword evidence="13" id="KW-0460">Magnesium</keyword>
<evidence type="ECO:0000313" key="22">
    <source>
        <dbReference type="Proteomes" id="UP001152797"/>
    </source>
</evidence>
<evidence type="ECO:0000256" key="5">
    <source>
        <dbReference type="ARBA" id="ARBA00022741"/>
    </source>
</evidence>
<name>A0A9P1M2U7_9DINO</name>
<feature type="binding site" evidence="14">
    <location>
        <position position="571"/>
    </location>
    <ligand>
        <name>GTP</name>
        <dbReference type="ChEBI" id="CHEBI:37565"/>
    </ligand>
</feature>
<feature type="binding site" evidence="16">
    <location>
        <position position="447"/>
    </location>
    <ligand>
        <name>Mg(2+)</name>
        <dbReference type="ChEBI" id="CHEBI:18420"/>
    </ligand>
</feature>
<gene>
    <name evidence="19" type="ORF">C1SCF055_LOCUS42652</name>
</gene>
<dbReference type="GO" id="GO:0016192">
    <property type="term" value="P:vesicle-mediated transport"/>
    <property type="evidence" value="ECO:0007669"/>
    <property type="project" value="UniProtKB-KW"/>
</dbReference>
<feature type="binding site" evidence="16">
    <location>
        <position position="430"/>
    </location>
    <ligand>
        <name>Mg(2+)</name>
        <dbReference type="ChEBI" id="CHEBI:18420"/>
    </ligand>
</feature>
<dbReference type="EMBL" id="CAMXCT020006672">
    <property type="protein sequence ID" value="CAL1171429.1"/>
    <property type="molecule type" value="Genomic_DNA"/>
</dbReference>
<dbReference type="InterPro" id="IPR006687">
    <property type="entry name" value="Small_GTPase_SAR1"/>
</dbReference>
<keyword evidence="10 17" id="KW-0333">Golgi apparatus</keyword>
<evidence type="ECO:0000256" key="11">
    <source>
        <dbReference type="ARBA" id="ARBA00023134"/>
    </source>
</evidence>
<sequence length="588" mass="65168">MTHRVANAPTWHRWLTTAARENCHGAEAGRTGRLPHPYGKAVLVAHGREIAKVTHGFMKEIGISKYKSLGWGSPNLEDVARLADPSRRTSHSWVDDLQSDEVKSRKRQEAGQRLDAALGAPVRRLRWQGPDVVSEELMPWGTLAPARPRSHAPRFPGRNQAPIYVQFARQRHRADPSPDATCTAGSGVWELAHWREMDLGQSREMDLGALASEGPGRAVNAVTPTAQSGLGLSPMNSAVCGGQAAGSRMVASLQNGSMAWSGEEATLGKWRRDVQDLALLFQETRAEEETVRHIGEPLFASVSFMLPTPSGPEEDAAQCCGGLSRWQPQTYEWLTGRMSASRKNLLVFFFMILEGVRLIVAKNAFVPGIYIRRIWSESRAPAVALVEKLRVQFMFGEIISWFTDLFRSLGLLAQKKAKICFLGLDNAGKTTLLQMLRDGRLSVNAPTLYPSNEELNINGIRFRTFDLGGHETARRIWKDYLSAVDGIIFLVDAADRTRFQEAAEELGRLLDDPALARVPFVVLGNKIDIPVAASEDELRHSLGLYTHMTSGKYVTKGEASVRPLELFMCSVVKRMGYAEAFDWLAKLV</sequence>
<dbReference type="Proteomes" id="UP001152797">
    <property type="component" value="Unassembled WGS sequence"/>
</dbReference>
<feature type="binding site" evidence="14">
    <location>
        <position position="525"/>
    </location>
    <ligand>
        <name>GTP</name>
        <dbReference type="ChEBI" id="CHEBI:37565"/>
    </ligand>
</feature>
<dbReference type="PRINTS" id="PR00328">
    <property type="entry name" value="SAR1GTPBP"/>
</dbReference>
<dbReference type="GO" id="GO:0000139">
    <property type="term" value="C:Golgi membrane"/>
    <property type="evidence" value="ECO:0007669"/>
    <property type="project" value="UniProtKB-SubCell"/>
</dbReference>
<dbReference type="PROSITE" id="PS51422">
    <property type="entry name" value="SAR1"/>
    <property type="match status" value="1"/>
</dbReference>
<evidence type="ECO:0000256" key="1">
    <source>
        <dbReference type="ARBA" id="ARBA00004395"/>
    </source>
</evidence>
<reference evidence="19" key="1">
    <citation type="submission" date="2022-10" db="EMBL/GenBank/DDBJ databases">
        <authorList>
            <person name="Chen Y."/>
            <person name="Dougan E. K."/>
            <person name="Chan C."/>
            <person name="Rhodes N."/>
            <person name="Thang M."/>
        </authorList>
    </citation>
    <scope>NUCLEOTIDE SEQUENCE</scope>
</reference>
<dbReference type="SMART" id="SM00177">
    <property type="entry name" value="ARF"/>
    <property type="match status" value="1"/>
</dbReference>
<keyword evidence="6" id="KW-0378">Hydrolase</keyword>
<dbReference type="EMBL" id="CAMXCT030006672">
    <property type="protein sequence ID" value="CAL4805366.1"/>
    <property type="molecule type" value="Genomic_DNA"/>
</dbReference>
<evidence type="ECO:0000256" key="14">
    <source>
        <dbReference type="PIRSR" id="PIRSR606687-2"/>
    </source>
</evidence>
<feature type="binding site" evidence="14">
    <location>
        <position position="429"/>
    </location>
    <ligand>
        <name>GTP</name>
        <dbReference type="ChEBI" id="CHEBI:37565"/>
    </ligand>
</feature>
<feature type="binding site" evidence="15">
    <location>
        <begin position="525"/>
        <end position="528"/>
    </location>
    <ligand>
        <name>GTP</name>
        <dbReference type="ChEBI" id="CHEBI:37565"/>
    </ligand>
</feature>
<evidence type="ECO:0000256" key="17">
    <source>
        <dbReference type="RuleBase" id="RU003926"/>
    </source>
</evidence>
<proteinExistence type="inferred from homology"/>
<dbReference type="PANTHER" id="PTHR45684">
    <property type="entry name" value="RE74312P"/>
    <property type="match status" value="1"/>
</dbReference>
<dbReference type="PROSITE" id="PS51417">
    <property type="entry name" value="ARF"/>
    <property type="match status" value="1"/>
</dbReference>
<dbReference type="Pfam" id="PF00025">
    <property type="entry name" value="Arf"/>
    <property type="match status" value="1"/>
</dbReference>
<keyword evidence="22" id="KW-1185">Reference proteome</keyword>
<accession>A0A9P1M2U7</accession>
<feature type="binding site" evidence="14">
    <location>
        <position position="426"/>
    </location>
    <ligand>
        <name>GTP</name>
        <dbReference type="ChEBI" id="CHEBI:37565"/>
    </ligand>
</feature>
<dbReference type="AlphaFoldDB" id="A0A9P1M2U7"/>
<feature type="binding site" evidence="14">
    <location>
        <position position="430"/>
    </location>
    <ligand>
        <name>GTP</name>
        <dbReference type="ChEBI" id="CHEBI:37565"/>
    </ligand>
</feature>
<dbReference type="InterPro" id="IPR005225">
    <property type="entry name" value="Small_GTP-bd"/>
</dbReference>
<evidence type="ECO:0000313" key="21">
    <source>
        <dbReference type="EMBL" id="CAL4805366.1"/>
    </source>
</evidence>
<reference evidence="20" key="2">
    <citation type="submission" date="2024-04" db="EMBL/GenBank/DDBJ databases">
        <authorList>
            <person name="Chen Y."/>
            <person name="Shah S."/>
            <person name="Dougan E. K."/>
            <person name="Thang M."/>
            <person name="Chan C."/>
        </authorList>
    </citation>
    <scope>NUCLEOTIDE SEQUENCE [LARGE SCALE GENOMIC DNA]</scope>
</reference>
<evidence type="ECO:0000256" key="16">
    <source>
        <dbReference type="PIRSR" id="PIRSR606689-2"/>
    </source>
</evidence>
<feature type="binding site" evidence="15">
    <location>
        <position position="469"/>
    </location>
    <ligand>
        <name>GTP</name>
        <dbReference type="ChEBI" id="CHEBI:37565"/>
    </ligand>
</feature>
<evidence type="ECO:0000256" key="4">
    <source>
        <dbReference type="ARBA" id="ARBA00022448"/>
    </source>
</evidence>
<dbReference type="EMBL" id="CAMXCT010006672">
    <property type="protein sequence ID" value="CAI4018054.1"/>
    <property type="molecule type" value="Genomic_DNA"/>
</dbReference>
<evidence type="ECO:0000256" key="2">
    <source>
        <dbReference type="ARBA" id="ARBA00004406"/>
    </source>
</evidence>
<evidence type="ECO:0000313" key="19">
    <source>
        <dbReference type="EMBL" id="CAI4018054.1"/>
    </source>
</evidence>
<feature type="binding site" evidence="14">
    <location>
        <position position="431"/>
    </location>
    <ligand>
        <name>GTP</name>
        <dbReference type="ChEBI" id="CHEBI:37565"/>
    </ligand>
</feature>
<keyword evidence="4 17" id="KW-0813">Transport</keyword>
<dbReference type="GO" id="GO:0005525">
    <property type="term" value="F:GTP binding"/>
    <property type="evidence" value="ECO:0007669"/>
    <property type="project" value="UniProtKB-KW"/>
</dbReference>
<evidence type="ECO:0000256" key="3">
    <source>
        <dbReference type="ARBA" id="ARBA00007507"/>
    </source>
</evidence>
<comment type="caution">
    <text evidence="19">The sequence shown here is derived from an EMBL/GenBank/DDBJ whole genome shotgun (WGS) entry which is preliminary data.</text>
</comment>
<organism evidence="19">
    <name type="scientific">Cladocopium goreaui</name>
    <dbReference type="NCBI Taxonomy" id="2562237"/>
    <lineage>
        <taxon>Eukaryota</taxon>
        <taxon>Sar</taxon>
        <taxon>Alveolata</taxon>
        <taxon>Dinophyceae</taxon>
        <taxon>Suessiales</taxon>
        <taxon>Symbiodiniaceae</taxon>
        <taxon>Cladocopium</taxon>
    </lineage>
</organism>
<keyword evidence="12" id="KW-0472">Membrane</keyword>
<evidence type="ECO:0000256" key="8">
    <source>
        <dbReference type="ARBA" id="ARBA00022892"/>
    </source>
</evidence>
<comment type="similarity">
    <text evidence="3 17">Belongs to the small GTPase superfamily. SAR1 family.</text>
</comment>
<dbReference type="FunFam" id="3.40.50.300:FF:000161">
    <property type="entry name" value="Small COPII coat GTPase"/>
    <property type="match status" value="1"/>
</dbReference>
<dbReference type="GO" id="GO:0046872">
    <property type="term" value="F:metal ion binding"/>
    <property type="evidence" value="ECO:0007669"/>
    <property type="project" value="UniProtKB-KW"/>
</dbReference>
<evidence type="ECO:0000256" key="12">
    <source>
        <dbReference type="ARBA" id="ARBA00023136"/>
    </source>
</evidence>
<dbReference type="GO" id="GO:0006886">
    <property type="term" value="P:intracellular protein transport"/>
    <property type="evidence" value="ECO:0007669"/>
    <property type="project" value="InterPro"/>
</dbReference>
<feature type="binding site" evidence="14">
    <location>
        <position position="526"/>
    </location>
    <ligand>
        <name>GTP</name>
        <dbReference type="ChEBI" id="CHEBI:37565"/>
    </ligand>
</feature>
<dbReference type="SUPFAM" id="SSF52540">
    <property type="entry name" value="P-loop containing nucleoside triphosphate hydrolases"/>
    <property type="match status" value="1"/>
</dbReference>